<evidence type="ECO:0000259" key="4">
    <source>
        <dbReference type="Pfam" id="PF25917"/>
    </source>
</evidence>
<dbReference type="Pfam" id="PF25967">
    <property type="entry name" value="RND-MFP_C"/>
    <property type="match status" value="1"/>
</dbReference>
<keyword evidence="8" id="KW-1185">Reference proteome</keyword>
<sequence length="398" mass="42423">MNGNKRSPLLLLFALVAGLTIGGCKDQEQAARPAPGPVEVNVVTLEAQPVELFAELPGRTAAHRIAEVRPQVSGIVQKRLFTEGSEVAAGELLYQIDPALYQANFDSAKAALAKAEVIEQSARQKAERYRTLVRTKAVSEQEQIEVEAAWKQAQAEVAAANAALARARIDLDYTQVTAPISGRIGKSMVSEGSLVTAQQGMALAIIQQLDPIYVDVNQSSTELLRLKQELAAGQIAKDQHLRSEVSVILDDGSLYSHNGFLEFSDVSVDQSTGTVTLRAIVENPDQDLLPGMFVRARITKGTRPDAILVPAASVIRNSRGQATVLLVNTENQVESRIIEVEQNRGEQVLIGSGLAVGDKVIVAGIQKVKAGAQVTVVEMPAPGSDQATAPLATAGKTE</sequence>
<dbReference type="GO" id="GO:0022857">
    <property type="term" value="F:transmembrane transporter activity"/>
    <property type="evidence" value="ECO:0007669"/>
    <property type="project" value="InterPro"/>
</dbReference>
<reference evidence="7 8" key="1">
    <citation type="submission" date="2016-11" db="EMBL/GenBank/DDBJ databases">
        <authorList>
            <person name="Jaros S."/>
            <person name="Januszkiewicz K."/>
            <person name="Wedrychowicz H."/>
        </authorList>
    </citation>
    <scope>NUCLEOTIDE SEQUENCE [LARGE SCALE GENOMIC DNA]</scope>
    <source>
        <strain evidence="7 8">DSM 9705</strain>
    </source>
</reference>
<dbReference type="Gene3D" id="2.40.30.170">
    <property type="match status" value="1"/>
</dbReference>
<dbReference type="Proteomes" id="UP000184139">
    <property type="component" value="Unassembled WGS sequence"/>
</dbReference>
<dbReference type="FunFam" id="2.40.420.20:FF:000001">
    <property type="entry name" value="Efflux RND transporter periplasmic adaptor subunit"/>
    <property type="match status" value="1"/>
</dbReference>
<proteinExistence type="inferred from homology"/>
<dbReference type="GO" id="GO:0005886">
    <property type="term" value="C:plasma membrane"/>
    <property type="evidence" value="ECO:0007669"/>
    <property type="project" value="TreeGrafter"/>
</dbReference>
<dbReference type="InterPro" id="IPR058626">
    <property type="entry name" value="MdtA-like_b-barrel"/>
</dbReference>
<evidence type="ECO:0000259" key="5">
    <source>
        <dbReference type="Pfam" id="PF25944"/>
    </source>
</evidence>
<dbReference type="AlphaFoldDB" id="A0A1M5YD32"/>
<evidence type="ECO:0000256" key="2">
    <source>
        <dbReference type="ARBA" id="ARBA00009477"/>
    </source>
</evidence>
<name>A0A1M5YD32_9BACT</name>
<dbReference type="NCBIfam" id="TIGR01730">
    <property type="entry name" value="RND_mfp"/>
    <property type="match status" value="1"/>
</dbReference>
<organism evidence="7 8">
    <name type="scientific">Desulfofustis glycolicus DSM 9705</name>
    <dbReference type="NCBI Taxonomy" id="1121409"/>
    <lineage>
        <taxon>Bacteria</taxon>
        <taxon>Pseudomonadati</taxon>
        <taxon>Thermodesulfobacteriota</taxon>
        <taxon>Desulfobulbia</taxon>
        <taxon>Desulfobulbales</taxon>
        <taxon>Desulfocapsaceae</taxon>
        <taxon>Desulfofustis</taxon>
    </lineage>
</organism>
<dbReference type="RefSeq" id="WP_073378748.1">
    <property type="nucleotide sequence ID" value="NZ_FQXS01000033.1"/>
</dbReference>
<dbReference type="Pfam" id="PF25876">
    <property type="entry name" value="HH_MFP_RND"/>
    <property type="match status" value="1"/>
</dbReference>
<protein>
    <submittedName>
        <fullName evidence="7">Membrane fusion protein, multidrug efflux system</fullName>
    </submittedName>
</protein>
<dbReference type="PANTHER" id="PTHR30158">
    <property type="entry name" value="ACRA/E-RELATED COMPONENT OF DRUG EFFLUX TRANSPORTER"/>
    <property type="match status" value="1"/>
</dbReference>
<dbReference type="EMBL" id="FQXS01000033">
    <property type="protein sequence ID" value="SHI09809.1"/>
    <property type="molecule type" value="Genomic_DNA"/>
</dbReference>
<evidence type="ECO:0000256" key="1">
    <source>
        <dbReference type="ARBA" id="ARBA00004196"/>
    </source>
</evidence>
<evidence type="ECO:0000259" key="6">
    <source>
        <dbReference type="Pfam" id="PF25967"/>
    </source>
</evidence>
<dbReference type="OrthoDB" id="9772050at2"/>
<dbReference type="InterPro" id="IPR058627">
    <property type="entry name" value="MdtA-like_C"/>
</dbReference>
<evidence type="ECO:0000259" key="3">
    <source>
        <dbReference type="Pfam" id="PF25876"/>
    </source>
</evidence>
<dbReference type="Pfam" id="PF25917">
    <property type="entry name" value="BSH_RND"/>
    <property type="match status" value="1"/>
</dbReference>
<dbReference type="Pfam" id="PF25944">
    <property type="entry name" value="Beta-barrel_RND"/>
    <property type="match status" value="1"/>
</dbReference>
<feature type="domain" description="Multidrug resistance protein MdtA-like C-terminal permuted SH3" evidence="6">
    <location>
        <begin position="305"/>
        <end position="367"/>
    </location>
</feature>
<comment type="similarity">
    <text evidence="2">Belongs to the membrane fusion protein (MFP) (TC 8.A.1) family.</text>
</comment>
<gene>
    <name evidence="7" type="ORF">SAMN02745124_03876</name>
</gene>
<dbReference type="GO" id="GO:0046677">
    <property type="term" value="P:response to antibiotic"/>
    <property type="evidence" value="ECO:0007669"/>
    <property type="project" value="TreeGrafter"/>
</dbReference>
<dbReference type="Gene3D" id="2.40.420.20">
    <property type="match status" value="1"/>
</dbReference>
<dbReference type="Gene3D" id="2.40.50.100">
    <property type="match status" value="1"/>
</dbReference>
<comment type="subcellular location">
    <subcellularLocation>
        <location evidence="1">Cell envelope</location>
    </subcellularLocation>
</comment>
<feature type="domain" description="Multidrug resistance protein MdtA-like alpha-helical hairpin" evidence="3">
    <location>
        <begin position="106"/>
        <end position="174"/>
    </location>
</feature>
<dbReference type="InterPro" id="IPR006143">
    <property type="entry name" value="RND_pump_MFP"/>
</dbReference>
<dbReference type="Gene3D" id="1.10.287.470">
    <property type="entry name" value="Helix hairpin bin"/>
    <property type="match status" value="1"/>
</dbReference>
<feature type="domain" description="Multidrug resistance protein MdtA-like beta-barrel" evidence="5">
    <location>
        <begin position="211"/>
        <end position="301"/>
    </location>
</feature>
<dbReference type="GO" id="GO:0030313">
    <property type="term" value="C:cell envelope"/>
    <property type="evidence" value="ECO:0007669"/>
    <property type="project" value="UniProtKB-SubCell"/>
</dbReference>
<dbReference type="STRING" id="1121409.SAMN02745124_03876"/>
<dbReference type="PROSITE" id="PS51257">
    <property type="entry name" value="PROKAR_LIPOPROTEIN"/>
    <property type="match status" value="1"/>
</dbReference>
<evidence type="ECO:0000313" key="8">
    <source>
        <dbReference type="Proteomes" id="UP000184139"/>
    </source>
</evidence>
<feature type="domain" description="Multidrug resistance protein MdtA-like barrel-sandwich hybrid" evidence="4">
    <location>
        <begin position="64"/>
        <end position="207"/>
    </location>
</feature>
<evidence type="ECO:0000313" key="7">
    <source>
        <dbReference type="EMBL" id="SHI09809.1"/>
    </source>
</evidence>
<dbReference type="SUPFAM" id="SSF111369">
    <property type="entry name" value="HlyD-like secretion proteins"/>
    <property type="match status" value="1"/>
</dbReference>
<dbReference type="InterPro" id="IPR058625">
    <property type="entry name" value="MdtA-like_BSH"/>
</dbReference>
<accession>A0A1M5YD32</accession>
<dbReference type="PANTHER" id="PTHR30158:SF3">
    <property type="entry name" value="MULTIDRUG EFFLUX PUMP SUBUNIT ACRA-RELATED"/>
    <property type="match status" value="1"/>
</dbReference>
<dbReference type="InterPro" id="IPR058624">
    <property type="entry name" value="MdtA-like_HH"/>
</dbReference>